<evidence type="ECO:0000256" key="1">
    <source>
        <dbReference type="SAM" id="Phobius"/>
    </source>
</evidence>
<keyword evidence="1" id="KW-0472">Membrane</keyword>
<evidence type="ECO:0000313" key="3">
    <source>
        <dbReference type="Proteomes" id="UP001330749"/>
    </source>
</evidence>
<evidence type="ECO:0000313" key="2">
    <source>
        <dbReference type="EMBL" id="MED3564017.1"/>
    </source>
</evidence>
<proteinExistence type="predicted"/>
<comment type="caution">
    <text evidence="2">The sequence shown here is derived from an EMBL/GenBank/DDBJ whole genome shotgun (WGS) entry which is preliminary data.</text>
</comment>
<keyword evidence="1" id="KW-0812">Transmembrane</keyword>
<keyword evidence="3" id="KW-1185">Reference proteome</keyword>
<accession>A0ABU6NCS5</accession>
<keyword evidence="1" id="KW-1133">Transmembrane helix</keyword>
<gene>
    <name evidence="2" type="ORF">P4447_16455</name>
</gene>
<dbReference type="RefSeq" id="WP_327969131.1">
    <property type="nucleotide sequence ID" value="NZ_JARMQG010000254.1"/>
</dbReference>
<reference evidence="2 3" key="1">
    <citation type="submission" date="2023-03" db="EMBL/GenBank/DDBJ databases">
        <title>Bacillus Genome Sequencing.</title>
        <authorList>
            <person name="Dunlap C."/>
        </authorList>
    </citation>
    <scope>NUCLEOTIDE SEQUENCE [LARGE SCALE GENOMIC DNA]</scope>
    <source>
        <strain evidence="2 3">B-14544</strain>
    </source>
</reference>
<dbReference type="Proteomes" id="UP001330749">
    <property type="component" value="Unassembled WGS sequence"/>
</dbReference>
<name>A0ABU6NCS5_9BACI</name>
<evidence type="ECO:0008006" key="4">
    <source>
        <dbReference type="Google" id="ProtNLM"/>
    </source>
</evidence>
<protein>
    <recommendedName>
        <fullName evidence="4">ABC transporter permease</fullName>
    </recommendedName>
</protein>
<feature type="transmembrane region" description="Helical" evidence="1">
    <location>
        <begin position="12"/>
        <end position="33"/>
    </location>
</feature>
<organism evidence="2 3">
    <name type="scientific">Bacillus xiapuensis</name>
    <dbReference type="NCBI Taxonomy" id="2014075"/>
    <lineage>
        <taxon>Bacteria</taxon>
        <taxon>Bacillati</taxon>
        <taxon>Bacillota</taxon>
        <taxon>Bacilli</taxon>
        <taxon>Bacillales</taxon>
        <taxon>Bacillaceae</taxon>
        <taxon>Bacillus</taxon>
    </lineage>
</organism>
<dbReference type="EMBL" id="JARMQG010000254">
    <property type="protein sequence ID" value="MED3564017.1"/>
    <property type="molecule type" value="Genomic_DNA"/>
</dbReference>
<sequence length="117" mass="12926">MLAKVNELNRNAVILLSVLIIAITSIIVTLIATRQGSGNGSPKSLSEFQEFVVKEYGVRPDIQITFRQVPPVQARNITESLAKKLNLEGAGLKEYDGIEWYGTRSEKGDIAVDAFYK</sequence>